<dbReference type="EMBL" id="CP034234">
    <property type="protein sequence ID" value="AZK44697.1"/>
    <property type="molecule type" value="Genomic_DNA"/>
</dbReference>
<sequence>MNQILDYIEVMFKSLPQTDEVVKLKMNLTDSMELKFNQYIEEGKGESEAIGLVIGEFGSIDELKEALDLNMADDEVNVYLEATRVEAYLNFIKRFAMMISLGVAVIMVGVGATASFNNLIIFFLSLIVGVTLFVYYGMIYATYYDITNKGIVDSVQYQRIDQIQKDNQPSFIRSIVLGVALCIIAVFSVVYLEEYLLVSEYAPLVFMSITAVAVVLFINAGVNKTHIDALTTRYEWAKSKAQSSSLKETLEREERLENITGILMGLASMVYLILGFTMNLWHPGWIIFPIIALVGELIKSIKKE</sequence>
<dbReference type="KEGG" id="eri:EEI45_08275"/>
<evidence type="ECO:0000313" key="2">
    <source>
        <dbReference type="EMBL" id="AZK44697.1"/>
    </source>
</evidence>
<name>A0A3Q8S368_9FIRM</name>
<dbReference type="AlphaFoldDB" id="A0A3Q8S368"/>
<evidence type="ECO:0000313" key="3">
    <source>
        <dbReference type="Proteomes" id="UP000278804"/>
    </source>
</evidence>
<dbReference type="RefSeq" id="WP_125164852.1">
    <property type="nucleotide sequence ID" value="NZ_CP034234.1"/>
</dbReference>
<keyword evidence="1" id="KW-0812">Transmembrane</keyword>
<feature type="transmembrane region" description="Helical" evidence="1">
    <location>
        <begin position="280"/>
        <end position="298"/>
    </location>
</feature>
<feature type="transmembrane region" description="Helical" evidence="1">
    <location>
        <begin position="256"/>
        <end position="274"/>
    </location>
</feature>
<keyword evidence="3" id="KW-1185">Reference proteome</keyword>
<gene>
    <name evidence="2" type="ORF">EEI45_08275</name>
</gene>
<dbReference type="InterPro" id="IPR047928">
    <property type="entry name" value="Perm_prefix_1"/>
</dbReference>
<feature type="transmembrane region" description="Helical" evidence="1">
    <location>
        <begin position="171"/>
        <end position="192"/>
    </location>
</feature>
<accession>A0A3Q8S368</accession>
<protein>
    <recommendedName>
        <fullName evidence="4">Beta-carotene 15,15'-monooxygenase</fullName>
    </recommendedName>
</protein>
<evidence type="ECO:0000256" key="1">
    <source>
        <dbReference type="SAM" id="Phobius"/>
    </source>
</evidence>
<reference evidence="2 3" key="1">
    <citation type="journal article" date="2020" name="Int. J. Syst. Evol. Microbiol.">
        <title>Description of Erysipelothrix piscisicarius sp. nov., an emergent fish pathogen, and assessment of virulence using a tiger barb (Puntigrus tetrazona) infection model.</title>
        <authorList>
            <person name="Pomaranski E.K."/>
            <person name="Griffin M.J."/>
            <person name="Camus A.C."/>
            <person name="Armwood A.R."/>
            <person name="Shelley J."/>
            <person name="Waldbieser G.C."/>
            <person name="LaFrentz B.R."/>
            <person name="Garcia J.C."/>
            <person name="Yanong R."/>
            <person name="Soto E."/>
        </authorList>
    </citation>
    <scope>NUCLEOTIDE SEQUENCE [LARGE SCALE GENOMIC DNA]</scope>
    <source>
        <strain evidence="2 3">15TAL0474</strain>
    </source>
</reference>
<evidence type="ECO:0008006" key="4">
    <source>
        <dbReference type="Google" id="ProtNLM"/>
    </source>
</evidence>
<keyword evidence="1" id="KW-0472">Membrane</keyword>
<dbReference type="NCBIfam" id="NF038403">
    <property type="entry name" value="perm_prefix_1"/>
    <property type="match status" value="1"/>
</dbReference>
<keyword evidence="1" id="KW-1133">Transmembrane helix</keyword>
<feature type="transmembrane region" description="Helical" evidence="1">
    <location>
        <begin position="204"/>
        <end position="222"/>
    </location>
</feature>
<dbReference type="Proteomes" id="UP000278804">
    <property type="component" value="Chromosome"/>
</dbReference>
<organism evidence="2 3">
    <name type="scientific">Erysipelothrix piscisicarius</name>
    <dbReference type="NCBI Taxonomy" id="2485784"/>
    <lineage>
        <taxon>Bacteria</taxon>
        <taxon>Bacillati</taxon>
        <taxon>Bacillota</taxon>
        <taxon>Erysipelotrichia</taxon>
        <taxon>Erysipelotrichales</taxon>
        <taxon>Erysipelotrichaceae</taxon>
        <taxon>Erysipelothrix</taxon>
    </lineage>
</organism>
<proteinExistence type="predicted"/>
<feature type="transmembrane region" description="Helical" evidence="1">
    <location>
        <begin position="95"/>
        <end position="114"/>
    </location>
</feature>
<feature type="transmembrane region" description="Helical" evidence="1">
    <location>
        <begin position="120"/>
        <end position="141"/>
    </location>
</feature>